<sequence>MRDHGVLKAVGLVLALLVFMIPAAAATTEVHVVKYAPDGKTVLDERTVDYIWMEKNLPVLGDGVTHYYHQGPTFNESDKWDPAEYQNVDTRDYGAVKGTAVSALCDLVGGMAPGDILKVKAEDGFYKKFSYESVYEENPQKGTMGLAWYVGEDSLTGDPQGSGYVPDYYDGMRLIFFADTSTNPWGWHVFGDNDMKETLPEDEWHFFSGDWPSTSGLSVKQVGELAITAHDTGSDAGSVPTTTAARSPLGPLAGLLALCAVAVLRR</sequence>
<dbReference type="AlphaFoldDB" id="A0A8G1A1R0"/>
<dbReference type="OrthoDB" id="114893at2157"/>
<protein>
    <submittedName>
        <fullName evidence="1">Argininosuccinate synthase</fullName>
    </submittedName>
</protein>
<reference evidence="1" key="2">
    <citation type="submission" date="2019-03" db="EMBL/GenBank/DDBJ databases">
        <authorList>
            <person name="Chen S.-C."/>
            <person name="Wu S.-Y."/>
            <person name="Lai M.-C."/>
        </authorList>
    </citation>
    <scope>NUCLEOTIDE SEQUENCE</scope>
    <source>
        <strain evidence="1">ML15</strain>
    </source>
</reference>
<dbReference type="Proteomes" id="UP000826709">
    <property type="component" value="Chromosome"/>
</dbReference>
<dbReference type="EMBL" id="CP037968">
    <property type="protein sequence ID" value="QYZ78492.1"/>
    <property type="molecule type" value="Genomic_DNA"/>
</dbReference>
<gene>
    <name evidence="1" type="ORF">E2N92_03130</name>
</gene>
<evidence type="ECO:0000313" key="1">
    <source>
        <dbReference type="EMBL" id="QYZ78492.1"/>
    </source>
</evidence>
<dbReference type="RefSeq" id="WP_220682252.1">
    <property type="nucleotide sequence ID" value="NZ_CP037968.1"/>
</dbReference>
<organism evidence="1 2">
    <name type="scientific">Methanofollis formosanus</name>
    <dbReference type="NCBI Taxonomy" id="299308"/>
    <lineage>
        <taxon>Archaea</taxon>
        <taxon>Methanobacteriati</taxon>
        <taxon>Methanobacteriota</taxon>
        <taxon>Stenosarchaea group</taxon>
        <taxon>Methanomicrobia</taxon>
        <taxon>Methanomicrobiales</taxon>
        <taxon>Methanomicrobiaceae</taxon>
        <taxon>Methanofollis</taxon>
    </lineage>
</organism>
<name>A0A8G1A1R0_9EURY</name>
<evidence type="ECO:0000313" key="2">
    <source>
        <dbReference type="Proteomes" id="UP000826709"/>
    </source>
</evidence>
<reference evidence="1" key="1">
    <citation type="journal article" date="2005" name="Int. J. Syst. Evol. Microbiol.">
        <title>Methanofollis formosanus sp. nov., isolated from a fish pond.</title>
        <authorList>
            <person name="Wu S.Y."/>
            <person name="Chen S.C."/>
            <person name="Lai M.C."/>
        </authorList>
    </citation>
    <scope>NUCLEOTIDE SEQUENCE</scope>
    <source>
        <strain evidence="1">ML15</strain>
    </source>
</reference>
<proteinExistence type="predicted"/>
<dbReference type="KEGG" id="mfk:E2N92_03130"/>
<keyword evidence="2" id="KW-1185">Reference proteome</keyword>
<accession>A0A8G1A1R0</accession>